<dbReference type="EMBL" id="LCHK01000022">
    <property type="protein sequence ID" value="KKT32188.1"/>
    <property type="molecule type" value="Genomic_DNA"/>
</dbReference>
<accession>A0A837I4Y8</accession>
<dbReference type="AlphaFoldDB" id="A0A837I4Y8"/>
<evidence type="ECO:0000313" key="1">
    <source>
        <dbReference type="EMBL" id="KKT32188.1"/>
    </source>
</evidence>
<dbReference type="SUPFAM" id="SSF53756">
    <property type="entry name" value="UDP-Glycosyltransferase/glycogen phosphorylase"/>
    <property type="match status" value="1"/>
</dbReference>
<name>A0A837I4Y8_9BACT</name>
<proteinExistence type="predicted"/>
<gene>
    <name evidence="1" type="ORF">UW20_C0022G0001</name>
</gene>
<reference evidence="1 2" key="1">
    <citation type="journal article" date="2015" name="Nature">
        <title>rRNA introns, odd ribosomes, and small enigmatic genomes across a large radiation of phyla.</title>
        <authorList>
            <person name="Brown C.T."/>
            <person name="Hug L.A."/>
            <person name="Thomas B.C."/>
            <person name="Sharon I."/>
            <person name="Castelle C.J."/>
            <person name="Singh A."/>
            <person name="Wilkins M.J."/>
            <person name="Williams K.H."/>
            <person name="Banfield J.F."/>
        </authorList>
    </citation>
    <scope>NUCLEOTIDE SEQUENCE [LARGE SCALE GENOMIC DNA]</scope>
</reference>
<evidence type="ECO:0000313" key="2">
    <source>
        <dbReference type="Proteomes" id="UP000034012"/>
    </source>
</evidence>
<organism evidence="1 2">
    <name type="scientific">Candidatus Woesebacteria bacterium GW2011_GWB1_44_11</name>
    <dbReference type="NCBI Taxonomy" id="1618579"/>
    <lineage>
        <taxon>Bacteria</taxon>
        <taxon>Candidatus Woeseibacteriota</taxon>
    </lineage>
</organism>
<dbReference type="Proteomes" id="UP000034012">
    <property type="component" value="Unassembled WGS sequence"/>
</dbReference>
<protein>
    <submittedName>
        <fullName evidence="1">Uncharacterized protein</fullName>
    </submittedName>
</protein>
<feature type="non-terminal residue" evidence="1">
    <location>
        <position position="137"/>
    </location>
</feature>
<comment type="caution">
    <text evidence="1">The sequence shown here is derived from an EMBL/GenBank/DDBJ whole genome shotgun (WGS) entry which is preliminary data.</text>
</comment>
<sequence>MRAAIYNPYLDTLGGGERYTAAFAEVLAKNGYIVDMQWKDTGIKGALEKRFGIALDGVNIVNDVKRGDGYDLCFWVSDGSIPILHARKNILHFQVPFHGVNGKSLINKMKFFRINKVICNSNFTKNIIDKEFGIKSV</sequence>